<dbReference type="InterPro" id="IPR002919">
    <property type="entry name" value="TIL_dom"/>
</dbReference>
<dbReference type="Proteomes" id="UP000694559">
    <property type="component" value="Unplaced"/>
</dbReference>
<dbReference type="Ensembl" id="ENSNNAT00000024040.1">
    <property type="protein sequence ID" value="ENSNNAP00000022935.1"/>
    <property type="gene ID" value="ENSNNAG00000015125.1"/>
</dbReference>
<dbReference type="PROSITE" id="PS51233">
    <property type="entry name" value="VWFD"/>
    <property type="match status" value="1"/>
</dbReference>
<dbReference type="SUPFAM" id="SSF57567">
    <property type="entry name" value="Serine protease inhibitors"/>
    <property type="match status" value="1"/>
</dbReference>
<dbReference type="PANTHER" id="PTHR46160:SF9">
    <property type="entry name" value="PROTEIN PRY2-RELATED"/>
    <property type="match status" value="1"/>
</dbReference>
<evidence type="ECO:0000313" key="3">
    <source>
        <dbReference type="Ensembl" id="ENSNNAP00000022935.1"/>
    </source>
</evidence>
<dbReference type="Pfam" id="PF00094">
    <property type="entry name" value="VWD"/>
    <property type="match status" value="1"/>
</dbReference>
<dbReference type="InterPro" id="IPR025615">
    <property type="entry name" value="TILa_dom"/>
</dbReference>
<sequence length="241" mass="26370">MLICVHFFSSPELLCPANSFYDLCGPPCSSSCASLATPSNCQTGCVEGCHCNPGFVRSGVECVAQLQCGCTYDGRYYLAGESFWQGEGCRSFCSCNSTSHAVECVSSTCGPGEFCGTQKGIHGCHKFSDGLCRVSGYLHYTTFDGQQFELQDTCKYVFAELCGSTADLPFFRVEVKNEKLSNQPLPMTSEVFVQFDTPGLKPAQKPAHFKQPNNKVDLLSMQAPTVCISLPRKHWQLVEQP</sequence>
<dbReference type="PANTHER" id="PTHR46160">
    <property type="entry name" value="ALPHA-TECTORIN-RELATED"/>
    <property type="match status" value="1"/>
</dbReference>
<organism evidence="3 4">
    <name type="scientific">Naja naja</name>
    <name type="common">Indian cobra</name>
    <dbReference type="NCBI Taxonomy" id="35670"/>
    <lineage>
        <taxon>Eukaryota</taxon>
        <taxon>Metazoa</taxon>
        <taxon>Chordata</taxon>
        <taxon>Craniata</taxon>
        <taxon>Vertebrata</taxon>
        <taxon>Euteleostomi</taxon>
        <taxon>Lepidosauria</taxon>
        <taxon>Squamata</taxon>
        <taxon>Bifurcata</taxon>
        <taxon>Unidentata</taxon>
        <taxon>Episquamata</taxon>
        <taxon>Toxicofera</taxon>
        <taxon>Serpentes</taxon>
        <taxon>Colubroidea</taxon>
        <taxon>Elapidae</taxon>
        <taxon>Elapinae</taxon>
        <taxon>Naja</taxon>
    </lineage>
</organism>
<dbReference type="OMA" id="LICVHFF"/>
<feature type="domain" description="VWFD" evidence="2">
    <location>
        <begin position="130"/>
        <end position="241"/>
    </location>
</feature>
<proteinExistence type="predicted"/>
<dbReference type="InterPro" id="IPR052749">
    <property type="entry name" value="Alpha-tectorin"/>
</dbReference>
<name>A0A8C6Y1H0_NAJNA</name>
<dbReference type="GeneTree" id="ENSGT00950000183155"/>
<dbReference type="FunFam" id="2.10.25.10:FF:000055">
    <property type="entry name" value="alpha-tectorin isoform X1"/>
    <property type="match status" value="1"/>
</dbReference>
<reference evidence="3" key="2">
    <citation type="submission" date="2025-09" db="UniProtKB">
        <authorList>
            <consortium name="Ensembl"/>
        </authorList>
    </citation>
    <scope>IDENTIFICATION</scope>
</reference>
<accession>A0A8C6Y1H0</accession>
<dbReference type="InterPro" id="IPR036084">
    <property type="entry name" value="Ser_inhib-like_sf"/>
</dbReference>
<dbReference type="Gene3D" id="2.10.25.10">
    <property type="entry name" value="Laminin"/>
    <property type="match status" value="1"/>
</dbReference>
<dbReference type="CDD" id="cd19941">
    <property type="entry name" value="TIL"/>
    <property type="match status" value="1"/>
</dbReference>
<dbReference type="InterPro" id="IPR001846">
    <property type="entry name" value="VWF_type-D"/>
</dbReference>
<reference evidence="3" key="1">
    <citation type="submission" date="2025-08" db="UniProtKB">
        <authorList>
            <consortium name="Ensembl"/>
        </authorList>
    </citation>
    <scope>IDENTIFICATION</scope>
</reference>
<evidence type="ECO:0000259" key="2">
    <source>
        <dbReference type="PROSITE" id="PS51233"/>
    </source>
</evidence>
<dbReference type="AlphaFoldDB" id="A0A8C6Y1H0"/>
<dbReference type="OrthoDB" id="9048326at2759"/>
<evidence type="ECO:0000256" key="1">
    <source>
        <dbReference type="ARBA" id="ARBA00023157"/>
    </source>
</evidence>
<keyword evidence="1" id="KW-1015">Disulfide bond</keyword>
<dbReference type="Pfam" id="PF01826">
    <property type="entry name" value="TIL"/>
    <property type="match status" value="1"/>
</dbReference>
<dbReference type="Pfam" id="PF12714">
    <property type="entry name" value="TILa"/>
    <property type="match status" value="1"/>
</dbReference>
<evidence type="ECO:0000313" key="4">
    <source>
        <dbReference type="Proteomes" id="UP000694559"/>
    </source>
</evidence>
<protein>
    <recommendedName>
        <fullName evidence="2">VWFD domain-containing protein</fullName>
    </recommendedName>
</protein>
<keyword evidence="4" id="KW-1185">Reference proteome</keyword>